<evidence type="ECO:0008006" key="4">
    <source>
        <dbReference type="Google" id="ProtNLM"/>
    </source>
</evidence>
<feature type="region of interest" description="Disordered" evidence="1">
    <location>
        <begin position="1"/>
        <end position="32"/>
    </location>
</feature>
<sequence length="71" mass="7713">MALPLGAPESWSQLRSSENSPAGGAVHGSGSPSRFSFWDFLKGRVRAVRAANTELLGLCWSIGRDILQRQK</sequence>
<evidence type="ECO:0000313" key="3">
    <source>
        <dbReference type="Proteomes" id="UP001499841"/>
    </source>
</evidence>
<dbReference type="Proteomes" id="UP001499841">
    <property type="component" value="Unassembled WGS sequence"/>
</dbReference>
<organism evidence="2 3">
    <name type="scientific">Georgenia daeguensis</name>
    <dbReference type="NCBI Taxonomy" id="908355"/>
    <lineage>
        <taxon>Bacteria</taxon>
        <taxon>Bacillati</taxon>
        <taxon>Actinomycetota</taxon>
        <taxon>Actinomycetes</taxon>
        <taxon>Micrococcales</taxon>
        <taxon>Bogoriellaceae</taxon>
        <taxon>Georgenia</taxon>
    </lineage>
</organism>
<gene>
    <name evidence="2" type="ORF">GCM10022262_40440</name>
</gene>
<proteinExistence type="predicted"/>
<reference evidence="3" key="1">
    <citation type="journal article" date="2019" name="Int. J. Syst. Evol. Microbiol.">
        <title>The Global Catalogue of Microorganisms (GCM) 10K type strain sequencing project: providing services to taxonomists for standard genome sequencing and annotation.</title>
        <authorList>
            <consortium name="The Broad Institute Genomics Platform"/>
            <consortium name="The Broad Institute Genome Sequencing Center for Infectious Disease"/>
            <person name="Wu L."/>
            <person name="Ma J."/>
        </authorList>
    </citation>
    <scope>NUCLEOTIDE SEQUENCE [LARGE SCALE GENOMIC DNA]</scope>
    <source>
        <strain evidence="3">JCM 17459</strain>
    </source>
</reference>
<evidence type="ECO:0000256" key="1">
    <source>
        <dbReference type="SAM" id="MobiDB-lite"/>
    </source>
</evidence>
<accession>A0ABP6UMP5</accession>
<name>A0ABP6UMP5_9MICO</name>
<comment type="caution">
    <text evidence="2">The sequence shown here is derived from an EMBL/GenBank/DDBJ whole genome shotgun (WGS) entry which is preliminary data.</text>
</comment>
<protein>
    <recommendedName>
        <fullName evidence="4">DUF1016 family protein</fullName>
    </recommendedName>
</protein>
<keyword evidence="3" id="KW-1185">Reference proteome</keyword>
<evidence type="ECO:0000313" key="2">
    <source>
        <dbReference type="EMBL" id="GAA3512336.1"/>
    </source>
</evidence>
<feature type="compositionally biased region" description="Polar residues" evidence="1">
    <location>
        <begin position="10"/>
        <end position="20"/>
    </location>
</feature>
<dbReference type="EMBL" id="BAABBA010000037">
    <property type="protein sequence ID" value="GAA3512336.1"/>
    <property type="molecule type" value="Genomic_DNA"/>
</dbReference>